<reference evidence="2" key="1">
    <citation type="journal article" date="2011" name="Genome Biol.">
        <title>Comparative genomics of the social amoebae Dictyostelium discoideum and Dictyostelium purpureum.</title>
        <authorList>
            <consortium name="US DOE Joint Genome Institute (JGI-PGF)"/>
            <person name="Sucgang R."/>
            <person name="Kuo A."/>
            <person name="Tian X."/>
            <person name="Salerno W."/>
            <person name="Parikh A."/>
            <person name="Feasley C.L."/>
            <person name="Dalin E."/>
            <person name="Tu H."/>
            <person name="Huang E."/>
            <person name="Barry K."/>
            <person name="Lindquist E."/>
            <person name="Shapiro H."/>
            <person name="Bruce D."/>
            <person name="Schmutz J."/>
            <person name="Salamov A."/>
            <person name="Fey P."/>
            <person name="Gaudet P."/>
            <person name="Anjard C."/>
            <person name="Babu M.M."/>
            <person name="Basu S."/>
            <person name="Bushmanova Y."/>
            <person name="van der Wel H."/>
            <person name="Katoh-Kurasawa M."/>
            <person name="Dinh C."/>
            <person name="Coutinho P.M."/>
            <person name="Saito T."/>
            <person name="Elias M."/>
            <person name="Schaap P."/>
            <person name="Kay R.R."/>
            <person name="Henrissat B."/>
            <person name="Eichinger L."/>
            <person name="Rivero F."/>
            <person name="Putnam N.H."/>
            <person name="West C.M."/>
            <person name="Loomis W.F."/>
            <person name="Chisholm R.L."/>
            <person name="Shaulsky G."/>
            <person name="Strassmann J.E."/>
            <person name="Queller D.C."/>
            <person name="Kuspa A."/>
            <person name="Grigoriev I.V."/>
        </authorList>
    </citation>
    <scope>NUCLEOTIDE SEQUENCE [LARGE SCALE GENOMIC DNA]</scope>
    <source>
        <strain evidence="2">QSDP1</strain>
    </source>
</reference>
<dbReference type="AlphaFoldDB" id="F1A2I5"/>
<dbReference type="Proteomes" id="UP000001064">
    <property type="component" value="Unassembled WGS sequence"/>
</dbReference>
<sequence>MFKYFLIIIIIIYLNIIYGFENYDNKKLLFTDREQGYVYNLRPLSNKPTQVMFSYPGSINRKNVNISLSWSIGEEGNSYCRDKMFNETIASISNPAICLINNKVGMLEYVHMLIAKPNDLILEHKRYGIGVVSRYINNKMMYGCKTFENQDFLFEFECSNTKDEDIEFKACKFLNSNITCPSLICKYNSKFACPRIIYQQIESNSYYEDGILYTDKSYKLINYEFEYQQFNVTTDFNLKESSKGINGFNTIAPGLYSFEFNNVMTFNFTMVGDSKPSFNFQY</sequence>
<keyword evidence="2" id="KW-1185">Reference proteome</keyword>
<evidence type="ECO:0000313" key="2">
    <source>
        <dbReference type="Proteomes" id="UP000001064"/>
    </source>
</evidence>
<name>F1A2I5_DICPU</name>
<evidence type="ECO:0000313" key="1">
    <source>
        <dbReference type="EMBL" id="EGC29596.1"/>
    </source>
</evidence>
<gene>
    <name evidence="1" type="ORF">DICPUDRAFT_84395</name>
</gene>
<accession>F1A2I5</accession>
<dbReference type="EMBL" id="GL871413">
    <property type="protein sequence ID" value="EGC29596.1"/>
    <property type="molecule type" value="Genomic_DNA"/>
</dbReference>
<proteinExistence type="predicted"/>
<organism evidence="1 2">
    <name type="scientific">Dictyostelium purpureum</name>
    <name type="common">Slime mold</name>
    <dbReference type="NCBI Taxonomy" id="5786"/>
    <lineage>
        <taxon>Eukaryota</taxon>
        <taxon>Amoebozoa</taxon>
        <taxon>Evosea</taxon>
        <taxon>Eumycetozoa</taxon>
        <taxon>Dictyostelia</taxon>
        <taxon>Dictyosteliales</taxon>
        <taxon>Dictyosteliaceae</taxon>
        <taxon>Dictyostelium</taxon>
    </lineage>
</organism>
<dbReference type="GeneID" id="10505194"/>
<dbReference type="RefSeq" id="XP_003293880.1">
    <property type="nucleotide sequence ID" value="XM_003293832.1"/>
</dbReference>
<dbReference type="KEGG" id="dpp:DICPUDRAFT_84395"/>
<dbReference type="InParanoid" id="F1A2I5"/>
<dbReference type="VEuPathDB" id="AmoebaDB:DICPUDRAFT_84395"/>
<protein>
    <submittedName>
        <fullName evidence="1">Uncharacterized protein</fullName>
    </submittedName>
</protein>